<feature type="region of interest" description="Disordered" evidence="1">
    <location>
        <begin position="486"/>
        <end position="523"/>
    </location>
</feature>
<accession>A0A4S8MVV3</accession>
<reference evidence="2 3" key="1">
    <citation type="journal article" date="2019" name="Nat. Ecol. Evol.">
        <title>Megaphylogeny resolves global patterns of mushroom evolution.</title>
        <authorList>
            <person name="Varga T."/>
            <person name="Krizsan K."/>
            <person name="Foldi C."/>
            <person name="Dima B."/>
            <person name="Sanchez-Garcia M."/>
            <person name="Sanchez-Ramirez S."/>
            <person name="Szollosi G.J."/>
            <person name="Szarkandi J.G."/>
            <person name="Papp V."/>
            <person name="Albert L."/>
            <person name="Andreopoulos W."/>
            <person name="Angelini C."/>
            <person name="Antonin V."/>
            <person name="Barry K.W."/>
            <person name="Bougher N.L."/>
            <person name="Buchanan P."/>
            <person name="Buyck B."/>
            <person name="Bense V."/>
            <person name="Catcheside P."/>
            <person name="Chovatia M."/>
            <person name="Cooper J."/>
            <person name="Damon W."/>
            <person name="Desjardin D."/>
            <person name="Finy P."/>
            <person name="Geml J."/>
            <person name="Haridas S."/>
            <person name="Hughes K."/>
            <person name="Justo A."/>
            <person name="Karasinski D."/>
            <person name="Kautmanova I."/>
            <person name="Kiss B."/>
            <person name="Kocsube S."/>
            <person name="Kotiranta H."/>
            <person name="LaButti K.M."/>
            <person name="Lechner B.E."/>
            <person name="Liimatainen K."/>
            <person name="Lipzen A."/>
            <person name="Lukacs Z."/>
            <person name="Mihaltcheva S."/>
            <person name="Morgado L.N."/>
            <person name="Niskanen T."/>
            <person name="Noordeloos M.E."/>
            <person name="Ohm R.A."/>
            <person name="Ortiz-Santana B."/>
            <person name="Ovrebo C."/>
            <person name="Racz N."/>
            <person name="Riley R."/>
            <person name="Savchenko A."/>
            <person name="Shiryaev A."/>
            <person name="Soop K."/>
            <person name="Spirin V."/>
            <person name="Szebenyi C."/>
            <person name="Tomsovsky M."/>
            <person name="Tulloss R.E."/>
            <person name="Uehling J."/>
            <person name="Grigoriev I.V."/>
            <person name="Vagvolgyi C."/>
            <person name="Papp T."/>
            <person name="Martin F.M."/>
            <person name="Miettinen O."/>
            <person name="Hibbett D.S."/>
            <person name="Nagy L.G."/>
        </authorList>
    </citation>
    <scope>NUCLEOTIDE SEQUENCE [LARGE SCALE GENOMIC DNA]</scope>
    <source>
        <strain evidence="2 3">CBS 962.96</strain>
    </source>
</reference>
<proteinExistence type="predicted"/>
<dbReference type="EMBL" id="ML179038">
    <property type="protein sequence ID" value="THV07427.1"/>
    <property type="molecule type" value="Genomic_DNA"/>
</dbReference>
<feature type="compositionally biased region" description="Pro residues" evidence="1">
    <location>
        <begin position="24"/>
        <end position="34"/>
    </location>
</feature>
<feature type="region of interest" description="Disordered" evidence="1">
    <location>
        <begin position="1"/>
        <end position="83"/>
    </location>
</feature>
<feature type="region of interest" description="Disordered" evidence="1">
    <location>
        <begin position="558"/>
        <end position="627"/>
    </location>
</feature>
<organism evidence="2 3">
    <name type="scientific">Dendrothele bispora (strain CBS 962.96)</name>
    <dbReference type="NCBI Taxonomy" id="1314807"/>
    <lineage>
        <taxon>Eukaryota</taxon>
        <taxon>Fungi</taxon>
        <taxon>Dikarya</taxon>
        <taxon>Basidiomycota</taxon>
        <taxon>Agaricomycotina</taxon>
        <taxon>Agaricomycetes</taxon>
        <taxon>Agaricomycetidae</taxon>
        <taxon>Agaricales</taxon>
        <taxon>Agaricales incertae sedis</taxon>
        <taxon>Dendrothele</taxon>
    </lineage>
</organism>
<feature type="region of interest" description="Disordered" evidence="1">
    <location>
        <begin position="171"/>
        <end position="206"/>
    </location>
</feature>
<evidence type="ECO:0000313" key="2">
    <source>
        <dbReference type="EMBL" id="THV07427.1"/>
    </source>
</evidence>
<evidence type="ECO:0000256" key="1">
    <source>
        <dbReference type="SAM" id="MobiDB-lite"/>
    </source>
</evidence>
<feature type="compositionally biased region" description="Basic and acidic residues" evidence="1">
    <location>
        <begin position="490"/>
        <end position="523"/>
    </location>
</feature>
<name>A0A4S8MVV3_DENBC</name>
<feature type="region of interest" description="Disordered" evidence="1">
    <location>
        <begin position="332"/>
        <end position="384"/>
    </location>
</feature>
<evidence type="ECO:0000313" key="3">
    <source>
        <dbReference type="Proteomes" id="UP000297245"/>
    </source>
</evidence>
<feature type="compositionally biased region" description="Low complexity" evidence="1">
    <location>
        <begin position="8"/>
        <end position="23"/>
    </location>
</feature>
<gene>
    <name evidence="2" type="ORF">K435DRAFT_333509</name>
</gene>
<keyword evidence="3" id="KW-1185">Reference proteome</keyword>
<feature type="compositionally biased region" description="Basic and acidic residues" evidence="1">
    <location>
        <begin position="571"/>
        <end position="582"/>
    </location>
</feature>
<feature type="compositionally biased region" description="Low complexity" evidence="1">
    <location>
        <begin position="181"/>
        <end position="206"/>
    </location>
</feature>
<feature type="region of interest" description="Disordered" evidence="1">
    <location>
        <begin position="396"/>
        <end position="425"/>
    </location>
</feature>
<dbReference type="Proteomes" id="UP000297245">
    <property type="component" value="Unassembled WGS sequence"/>
</dbReference>
<feature type="compositionally biased region" description="Polar residues" evidence="1">
    <location>
        <begin position="52"/>
        <end position="62"/>
    </location>
</feature>
<feature type="compositionally biased region" description="Basic and acidic residues" evidence="1">
    <location>
        <begin position="615"/>
        <end position="627"/>
    </location>
</feature>
<protein>
    <submittedName>
        <fullName evidence="2">Uncharacterized protein</fullName>
    </submittedName>
</protein>
<feature type="compositionally biased region" description="Polar residues" evidence="1">
    <location>
        <begin position="333"/>
        <end position="350"/>
    </location>
</feature>
<sequence>MRTSLDGRSTSRATTTLRRSPSLPRSPTPPPTLPPLHLEDSTPSVPFLDSTVRPSSSVSENTYLPRRTADVPPRLPSPVQHSASLSEPFYPLETDSEPFHSAHISLDVSPQSPSSSVESGSDAIDLQDNTETNAVAEPSFTERLNAALDTGDIASFRERVSSAFDAFRNNNNRAYDDLGESSSSTATVRPRSSASTSSGSRSGSRPTAVLSVIIPNSSILSSSTPASPAVPTPVISGLSQLSDNSASNDNTMNAAMPPFRRPVAQAQESRGLAYRGFFDAAFPRSASDSDSPQFGVESVLGSGAVSHTLSSPSRLSPIQFLDPVWDLDGDRLTANTAGGSNSTNVSASRSTVERVPNWRQLPRPSSAQPDHQRRSLPAGGLRRRSSFSRDFARWFEDSSSDTDPASRTGAGLTNYDDTSAEEDDRPVIPVIPGLFEFYPSELRTSNSRTNAANVLTRNAGHSARTSEDRDQDDLILQSRARRLISQGLLDPRERDSVRRSLTERRRESESEAERNRRERAQRIPERSELRRPIPDWQFSWNDAFERVRRERERREREYDVETDFGGWGNMDVDHDDNPRDDTDSGQELSESERIYQRSRRMGPRAPGSFLFDSGDSDRRLSSRPFSE</sequence>
<dbReference type="AlphaFoldDB" id="A0A4S8MVV3"/>